<dbReference type="AlphaFoldDB" id="A0A066UBE9"/>
<dbReference type="SUPFAM" id="SSF54523">
    <property type="entry name" value="Pili subunits"/>
    <property type="match status" value="1"/>
</dbReference>
<reference evidence="5 7" key="1">
    <citation type="journal article" date="2014" name="Genome Announc.">
        <title>Draft Genome Sequence of Moraxella bovoculi Strain 237T (ATCC BAA-1259T) Isolated from a Calf with Infectious Bovine Keratoconjunctivitis.</title>
        <authorList>
            <person name="Calcutt M.J."/>
            <person name="Foecking M.F."/>
            <person name="Martin N.T."/>
            <person name="Mhlanga-Mutangadura T."/>
            <person name="Reilly T.J."/>
        </authorList>
    </citation>
    <scope>NUCLEOTIDE SEQUENCE [LARGE SCALE GENOMIC DNA]</scope>
    <source>
        <strain evidence="5 7">237</strain>
    </source>
</reference>
<dbReference type="GO" id="GO:0007155">
    <property type="term" value="P:cell adhesion"/>
    <property type="evidence" value="ECO:0007669"/>
    <property type="project" value="InterPro"/>
</dbReference>
<dbReference type="eggNOG" id="COG4969">
    <property type="taxonomic scope" value="Bacteria"/>
</dbReference>
<protein>
    <submittedName>
        <fullName evidence="5 6">PilA</fullName>
    </submittedName>
</protein>
<dbReference type="InterPro" id="IPR045584">
    <property type="entry name" value="Pilin-like"/>
</dbReference>
<dbReference type="GO" id="GO:0009289">
    <property type="term" value="C:pilus"/>
    <property type="evidence" value="ECO:0007669"/>
    <property type="project" value="InterPro"/>
</dbReference>
<keyword evidence="2" id="KW-0488">Methylation</keyword>
<keyword evidence="4" id="KW-1133">Transmembrane helix</keyword>
<comment type="similarity">
    <text evidence="1 3">Belongs to the N-Me-Phe pilin family.</text>
</comment>
<evidence type="ECO:0000313" key="6">
    <source>
        <dbReference type="EMBL" id="QPW18723.1"/>
    </source>
</evidence>
<dbReference type="PANTHER" id="PTHR30093:SF35">
    <property type="entry name" value="MSHA MINOR PILIN PROTEIN MSHC"/>
    <property type="match status" value="1"/>
</dbReference>
<evidence type="ECO:0000313" key="5">
    <source>
        <dbReference type="EMBL" id="KDN24455.1"/>
    </source>
</evidence>
<name>A0A066UBE9_9GAMM</name>
<evidence type="ECO:0000256" key="4">
    <source>
        <dbReference type="SAM" id="Phobius"/>
    </source>
</evidence>
<dbReference type="PANTHER" id="PTHR30093">
    <property type="entry name" value="GENERAL SECRETION PATHWAY PROTEIN G"/>
    <property type="match status" value="1"/>
</dbReference>
<dbReference type="Gene3D" id="3.30.700.10">
    <property type="entry name" value="Glycoprotein, Type 4 Pilin"/>
    <property type="match status" value="1"/>
</dbReference>
<dbReference type="SMR" id="A0A066UBE9"/>
<keyword evidence="4" id="KW-0472">Membrane</keyword>
<evidence type="ECO:0000313" key="7">
    <source>
        <dbReference type="Proteomes" id="UP000035860"/>
    </source>
</evidence>
<keyword evidence="7" id="KW-1185">Reference proteome</keyword>
<dbReference type="InterPro" id="IPR012902">
    <property type="entry name" value="N_methyl_site"/>
</dbReference>
<dbReference type="EMBL" id="AOMT01000037">
    <property type="protein sequence ID" value="KDN24455.1"/>
    <property type="molecule type" value="Genomic_DNA"/>
</dbReference>
<evidence type="ECO:0000256" key="1">
    <source>
        <dbReference type="ARBA" id="ARBA00005233"/>
    </source>
</evidence>
<sequence length="152" mass="16082">MITQKGFTLIELLIVIVIIGVLAMFAIPQFQSRTAIAQVTRVTMETSQLRSTIDICLMQGSNGTKCQLGWSKSNLLQDSGVAPAATENNPATGQSGLIVTLGETSTIEATLGGDAARSLHGKKITWKRDGQGVWACTTDVDEDLRTQGCGAA</sequence>
<keyword evidence="4" id="KW-0812">Transmembrane</keyword>
<evidence type="ECO:0000256" key="2">
    <source>
        <dbReference type="ARBA" id="ARBA00022481"/>
    </source>
</evidence>
<dbReference type="GeneID" id="301974883"/>
<reference evidence="6" key="2">
    <citation type="journal article" date="2021" name="J. Med. Microbiol.">
        <title>Relatedness of type IV pilin PilA amongst geographically diverse Moraxella bovoculi isolated from cattle with infectious bovine keratoconjunctivitis.</title>
        <authorList>
            <person name="Angelos J.A."/>
            <person name="Clothier K.A."/>
            <person name="Agulto R.L."/>
            <person name="Mandzyuk B."/>
            <person name="Tryland M."/>
        </authorList>
    </citation>
    <scope>NUCLEOTIDE SEQUENCE</scope>
    <source>
        <strain evidence="6">237</strain>
    </source>
</reference>
<dbReference type="PROSITE" id="PS00409">
    <property type="entry name" value="PROKAR_NTER_METHYL"/>
    <property type="match status" value="1"/>
</dbReference>
<dbReference type="Proteomes" id="UP000035860">
    <property type="component" value="Unassembled WGS sequence"/>
</dbReference>
<dbReference type="EMBL" id="MT333662">
    <property type="protein sequence ID" value="QPW18723.1"/>
    <property type="molecule type" value="Genomic_DNA"/>
</dbReference>
<accession>A0A066UBE9</accession>
<keyword evidence="3" id="KW-0281">Fimbrium</keyword>
<feature type="transmembrane region" description="Helical" evidence="4">
    <location>
        <begin position="6"/>
        <end position="27"/>
    </location>
</feature>
<dbReference type="Pfam" id="PF00114">
    <property type="entry name" value="Pilin"/>
    <property type="match status" value="1"/>
</dbReference>
<evidence type="ECO:0000256" key="3">
    <source>
        <dbReference type="RuleBase" id="RU000389"/>
    </source>
</evidence>
<dbReference type="NCBIfam" id="TIGR02532">
    <property type="entry name" value="IV_pilin_GFxxxE"/>
    <property type="match status" value="1"/>
</dbReference>
<proteinExistence type="inferred from homology"/>
<dbReference type="RefSeq" id="WP_036366854.1">
    <property type="nucleotide sequence ID" value="NZ_AOMT01000037.1"/>
</dbReference>
<organism evidence="5 7">
    <name type="scientific">Moraxella bovoculi 237</name>
    <dbReference type="NCBI Taxonomy" id="743974"/>
    <lineage>
        <taxon>Bacteria</taxon>
        <taxon>Pseudomonadati</taxon>
        <taxon>Pseudomonadota</taxon>
        <taxon>Gammaproteobacteria</taxon>
        <taxon>Moraxellales</taxon>
        <taxon>Moraxellaceae</taxon>
        <taxon>Moraxella</taxon>
    </lineage>
</organism>
<dbReference type="OrthoDB" id="115249at2"/>
<dbReference type="InterPro" id="IPR001082">
    <property type="entry name" value="Pilin"/>
</dbReference>
<dbReference type="Pfam" id="PF07963">
    <property type="entry name" value="N_methyl"/>
    <property type="match status" value="1"/>
</dbReference>
<gene>
    <name evidence="5" type="ORF">MBO_08958</name>
</gene>